<dbReference type="AlphaFoldDB" id="A0A484LPA3"/>
<evidence type="ECO:0000313" key="2">
    <source>
        <dbReference type="Proteomes" id="UP000595140"/>
    </source>
</evidence>
<reference evidence="1 2" key="1">
    <citation type="submission" date="2018-04" db="EMBL/GenBank/DDBJ databases">
        <authorList>
            <person name="Vogel A."/>
        </authorList>
    </citation>
    <scope>NUCLEOTIDE SEQUENCE [LARGE SCALE GENOMIC DNA]</scope>
</reference>
<protein>
    <submittedName>
        <fullName evidence="1">Uncharacterized protein</fullName>
    </submittedName>
</protein>
<organism evidence="1 2">
    <name type="scientific">Cuscuta campestris</name>
    <dbReference type="NCBI Taxonomy" id="132261"/>
    <lineage>
        <taxon>Eukaryota</taxon>
        <taxon>Viridiplantae</taxon>
        <taxon>Streptophyta</taxon>
        <taxon>Embryophyta</taxon>
        <taxon>Tracheophyta</taxon>
        <taxon>Spermatophyta</taxon>
        <taxon>Magnoliopsida</taxon>
        <taxon>eudicotyledons</taxon>
        <taxon>Gunneridae</taxon>
        <taxon>Pentapetalae</taxon>
        <taxon>asterids</taxon>
        <taxon>lamiids</taxon>
        <taxon>Solanales</taxon>
        <taxon>Convolvulaceae</taxon>
        <taxon>Cuscuteae</taxon>
        <taxon>Cuscuta</taxon>
        <taxon>Cuscuta subgen. Grammica</taxon>
        <taxon>Cuscuta sect. Cleistogrammica</taxon>
    </lineage>
</organism>
<name>A0A484LPA3_9ASTE</name>
<sequence>MDAMEELKELVECFRVLSPELISWTLANRIDIWEQNPRMKLSERARKILRKIFAVGYQSICAYGGSYHSLGDFKIDNDGAAFFLENKFIQEASGEDVQAL</sequence>
<accession>A0A484LPA3</accession>
<gene>
    <name evidence="1" type="ORF">CCAM_LOCUS19873</name>
</gene>
<proteinExistence type="predicted"/>
<keyword evidence="2" id="KW-1185">Reference proteome</keyword>
<dbReference type="EMBL" id="OOIL02001777">
    <property type="protein sequence ID" value="VFQ78097.1"/>
    <property type="molecule type" value="Genomic_DNA"/>
</dbReference>
<evidence type="ECO:0000313" key="1">
    <source>
        <dbReference type="EMBL" id="VFQ78097.1"/>
    </source>
</evidence>
<dbReference type="Proteomes" id="UP000595140">
    <property type="component" value="Unassembled WGS sequence"/>
</dbReference>